<evidence type="ECO:0000313" key="13">
    <source>
        <dbReference type="EMBL" id="MBC8569569.1"/>
    </source>
</evidence>
<keyword evidence="5 9" id="KW-0220">Diaminopimelate biosynthesis</keyword>
<feature type="active site" description="Proton donor/acceptor" evidence="9">
    <location>
        <position position="142"/>
    </location>
</feature>
<evidence type="ECO:0000259" key="12">
    <source>
        <dbReference type="Pfam" id="PF05173"/>
    </source>
</evidence>
<evidence type="ECO:0000256" key="4">
    <source>
        <dbReference type="ARBA" id="ARBA00022857"/>
    </source>
</evidence>
<keyword evidence="3 9" id="KW-0028">Amino-acid biosynthesis</keyword>
<feature type="domain" description="Dihydrodipicolinate reductase C-terminal" evidence="12">
    <location>
        <begin position="115"/>
        <end position="248"/>
    </location>
</feature>
<keyword evidence="7 9" id="KW-0520">NAD</keyword>
<dbReference type="InterPro" id="IPR036291">
    <property type="entry name" value="NAD(P)-bd_dom_sf"/>
</dbReference>
<proteinExistence type="inferred from homology"/>
<comment type="subcellular location">
    <subcellularLocation>
        <location evidence="9">Cytoplasm</location>
    </subcellularLocation>
</comment>
<reference evidence="13" key="1">
    <citation type="submission" date="2020-08" db="EMBL/GenBank/DDBJ databases">
        <title>Genome public.</title>
        <authorList>
            <person name="Liu C."/>
            <person name="Sun Q."/>
        </authorList>
    </citation>
    <scope>NUCLEOTIDE SEQUENCE</scope>
    <source>
        <strain evidence="13">NSJ-54</strain>
    </source>
</reference>
<comment type="catalytic activity">
    <reaction evidence="9">
        <text>(S)-2,3,4,5-tetrahydrodipicolinate + NADP(+) + H2O = (2S,4S)-4-hydroxy-2,3,4,5-tetrahydrodipicolinate + NADPH + H(+)</text>
        <dbReference type="Rhea" id="RHEA:35331"/>
        <dbReference type="ChEBI" id="CHEBI:15377"/>
        <dbReference type="ChEBI" id="CHEBI:15378"/>
        <dbReference type="ChEBI" id="CHEBI:16845"/>
        <dbReference type="ChEBI" id="CHEBI:57783"/>
        <dbReference type="ChEBI" id="CHEBI:58349"/>
        <dbReference type="ChEBI" id="CHEBI:67139"/>
        <dbReference type="EC" id="1.17.1.8"/>
    </reaction>
</comment>
<feature type="binding site" evidence="9">
    <location>
        <begin position="109"/>
        <end position="112"/>
    </location>
    <ligand>
        <name>NAD(+)</name>
        <dbReference type="ChEBI" id="CHEBI:57540"/>
    </ligand>
</feature>
<evidence type="ECO:0000256" key="10">
    <source>
        <dbReference type="NCBIfam" id="TIGR00036"/>
    </source>
</evidence>
<evidence type="ECO:0000256" key="2">
    <source>
        <dbReference type="ARBA" id="ARBA00022490"/>
    </source>
</evidence>
<keyword evidence="6 9" id="KW-0560">Oxidoreductase</keyword>
<evidence type="ECO:0000256" key="8">
    <source>
        <dbReference type="ARBA" id="ARBA00023154"/>
    </source>
</evidence>
<dbReference type="PANTHER" id="PTHR20836">
    <property type="entry name" value="DIHYDRODIPICOLINATE REDUCTASE"/>
    <property type="match status" value="1"/>
</dbReference>
<dbReference type="AlphaFoldDB" id="A0A926EBZ7"/>
<dbReference type="GO" id="GO:0008839">
    <property type="term" value="F:4-hydroxy-tetrahydrodipicolinate reductase"/>
    <property type="evidence" value="ECO:0007669"/>
    <property type="project" value="UniProtKB-UniRule"/>
</dbReference>
<dbReference type="Pfam" id="PF05173">
    <property type="entry name" value="DapB_C"/>
    <property type="match status" value="1"/>
</dbReference>
<feature type="active site" description="Proton donor" evidence="9">
    <location>
        <position position="146"/>
    </location>
</feature>
<sequence>MKQIILSGCNGKMGHVISNIVAGRDDCTIVAGIDINTQRHFDYPVFAKPSDYAGGADVIIDFSHPSVLTPLLAFSKERGIPVVLATTGYSKAQIEEIHAAAKGTPVFFTANMSLGINLMVELAKKAAGVLGDSFDIEIIEKHHNQKIDAPSGTALMIADAVSGVLDEKPQYVYDRHSQRKKRDKNEIGIHAVRGGTIVGEHDIMFAGRDEILTISHTAMSKEVFASGAVNAAVFMCGKTAGLYNMKDMV</sequence>
<dbReference type="SUPFAM" id="SSF55347">
    <property type="entry name" value="Glyceraldehyde-3-phosphate dehydrogenase-like, C-terminal domain"/>
    <property type="match status" value="1"/>
</dbReference>
<dbReference type="RefSeq" id="WP_262396666.1">
    <property type="nucleotide sequence ID" value="NZ_JACRTC010000001.1"/>
</dbReference>
<name>A0A926EBZ7_9FIRM</name>
<dbReference type="InterPro" id="IPR000846">
    <property type="entry name" value="DapB_N"/>
</dbReference>
<dbReference type="Proteomes" id="UP000660861">
    <property type="component" value="Unassembled WGS sequence"/>
</dbReference>
<dbReference type="InterPro" id="IPR022663">
    <property type="entry name" value="DapB_C"/>
</dbReference>
<feature type="binding site" evidence="9">
    <location>
        <position position="143"/>
    </location>
    <ligand>
        <name>(S)-2,3,4,5-tetrahydrodipicolinate</name>
        <dbReference type="ChEBI" id="CHEBI:16845"/>
    </ligand>
</feature>
<evidence type="ECO:0000259" key="11">
    <source>
        <dbReference type="Pfam" id="PF01113"/>
    </source>
</evidence>
<comment type="caution">
    <text evidence="13">The sequence shown here is derived from an EMBL/GenBank/DDBJ whole genome shotgun (WGS) entry which is preliminary data.</text>
</comment>
<dbReference type="PROSITE" id="PS01298">
    <property type="entry name" value="DAPB"/>
    <property type="match status" value="1"/>
</dbReference>
<keyword evidence="4 9" id="KW-0521">NADP</keyword>
<dbReference type="GO" id="GO:0050661">
    <property type="term" value="F:NADP binding"/>
    <property type="evidence" value="ECO:0007669"/>
    <property type="project" value="UniProtKB-UniRule"/>
</dbReference>
<dbReference type="PANTHER" id="PTHR20836:SF7">
    <property type="entry name" value="4-HYDROXY-TETRAHYDRODIPICOLINATE REDUCTASE"/>
    <property type="match status" value="1"/>
</dbReference>
<comment type="pathway">
    <text evidence="9">Amino-acid biosynthesis; L-lysine biosynthesis via DAP pathway; (S)-tetrahydrodipicolinate from L-aspartate: step 4/4.</text>
</comment>
<dbReference type="Gene3D" id="3.40.50.720">
    <property type="entry name" value="NAD(P)-binding Rossmann-like Domain"/>
    <property type="match status" value="1"/>
</dbReference>
<gene>
    <name evidence="9" type="primary">dapB</name>
    <name evidence="13" type="ORF">H8709_01865</name>
</gene>
<dbReference type="NCBIfam" id="TIGR00036">
    <property type="entry name" value="dapB"/>
    <property type="match status" value="1"/>
</dbReference>
<evidence type="ECO:0000256" key="5">
    <source>
        <dbReference type="ARBA" id="ARBA00022915"/>
    </source>
</evidence>
<dbReference type="GO" id="GO:0005829">
    <property type="term" value="C:cytosol"/>
    <property type="evidence" value="ECO:0007669"/>
    <property type="project" value="TreeGrafter"/>
</dbReference>
<dbReference type="HAMAP" id="MF_00102">
    <property type="entry name" value="DapB"/>
    <property type="match status" value="1"/>
</dbReference>
<dbReference type="SUPFAM" id="SSF51735">
    <property type="entry name" value="NAD(P)-binding Rossmann-fold domains"/>
    <property type="match status" value="1"/>
</dbReference>
<feature type="domain" description="Dihydrodipicolinate reductase N-terminal" evidence="11">
    <location>
        <begin position="3"/>
        <end position="112"/>
    </location>
</feature>
<dbReference type="CDD" id="cd02274">
    <property type="entry name" value="DHDPR_N"/>
    <property type="match status" value="1"/>
</dbReference>
<evidence type="ECO:0000256" key="1">
    <source>
        <dbReference type="ARBA" id="ARBA00006642"/>
    </source>
</evidence>
<evidence type="ECO:0000256" key="3">
    <source>
        <dbReference type="ARBA" id="ARBA00022605"/>
    </source>
</evidence>
<dbReference type="EC" id="1.17.1.8" evidence="9 10"/>
<dbReference type="GO" id="GO:0016726">
    <property type="term" value="F:oxidoreductase activity, acting on CH or CH2 groups, NAD or NADP as acceptor"/>
    <property type="evidence" value="ECO:0007669"/>
    <property type="project" value="UniProtKB-UniRule"/>
</dbReference>
<comment type="subunit">
    <text evidence="9">Homotetramer.</text>
</comment>
<protein>
    <recommendedName>
        <fullName evidence="9 10">4-hydroxy-tetrahydrodipicolinate reductase</fullName>
        <shortName evidence="9">HTPA reductase</shortName>
        <ecNumber evidence="9 10">1.17.1.8</ecNumber>
    </recommendedName>
</protein>
<dbReference type="Gene3D" id="3.30.360.10">
    <property type="entry name" value="Dihydrodipicolinate Reductase, domain 2"/>
    <property type="match status" value="1"/>
</dbReference>
<dbReference type="InterPro" id="IPR023940">
    <property type="entry name" value="DHDPR_bac"/>
</dbReference>
<feature type="binding site" evidence="9">
    <location>
        <position position="34"/>
    </location>
    <ligand>
        <name>NAD(+)</name>
        <dbReference type="ChEBI" id="CHEBI:57540"/>
    </ligand>
</feature>
<dbReference type="FunFam" id="3.30.360.10:FF:000004">
    <property type="entry name" value="4-hydroxy-tetrahydrodipicolinate reductase"/>
    <property type="match status" value="1"/>
</dbReference>
<dbReference type="InterPro" id="IPR022664">
    <property type="entry name" value="DapB_N_CS"/>
</dbReference>
<keyword evidence="8 9" id="KW-0457">Lysine biosynthesis</keyword>
<feature type="binding site" evidence="9">
    <location>
        <begin position="152"/>
        <end position="153"/>
    </location>
    <ligand>
        <name>(S)-2,3,4,5-tetrahydrodipicolinate</name>
        <dbReference type="ChEBI" id="CHEBI:16845"/>
    </ligand>
</feature>
<accession>A0A926EBZ7</accession>
<dbReference type="GO" id="GO:0009089">
    <property type="term" value="P:lysine biosynthetic process via diaminopimelate"/>
    <property type="evidence" value="ECO:0007669"/>
    <property type="project" value="UniProtKB-UniRule"/>
</dbReference>
<comment type="similarity">
    <text evidence="1 9">Belongs to the DapB family.</text>
</comment>
<dbReference type="GO" id="GO:0051287">
    <property type="term" value="F:NAD binding"/>
    <property type="evidence" value="ECO:0007669"/>
    <property type="project" value="UniProtKB-UniRule"/>
</dbReference>
<evidence type="ECO:0000313" key="14">
    <source>
        <dbReference type="Proteomes" id="UP000660861"/>
    </source>
</evidence>
<evidence type="ECO:0000256" key="7">
    <source>
        <dbReference type="ARBA" id="ARBA00023027"/>
    </source>
</evidence>
<organism evidence="13 14">
    <name type="scientific">Zongyangia hominis</name>
    <dbReference type="NCBI Taxonomy" id="2763677"/>
    <lineage>
        <taxon>Bacteria</taxon>
        <taxon>Bacillati</taxon>
        <taxon>Bacillota</taxon>
        <taxon>Clostridia</taxon>
        <taxon>Eubacteriales</taxon>
        <taxon>Oscillospiraceae</taxon>
        <taxon>Zongyangia</taxon>
    </lineage>
</organism>
<feature type="binding site" evidence="9">
    <location>
        <begin position="8"/>
        <end position="13"/>
    </location>
    <ligand>
        <name>NAD(+)</name>
        <dbReference type="ChEBI" id="CHEBI:57540"/>
    </ligand>
</feature>
<comment type="function">
    <text evidence="9">Catalyzes the conversion of 4-hydroxy-tetrahydrodipicolinate (HTPA) to tetrahydrodipicolinate.</text>
</comment>
<dbReference type="EMBL" id="JACRTC010000001">
    <property type="protein sequence ID" value="MBC8569569.1"/>
    <property type="molecule type" value="Genomic_DNA"/>
</dbReference>
<dbReference type="PIRSF" id="PIRSF000161">
    <property type="entry name" value="DHPR"/>
    <property type="match status" value="1"/>
</dbReference>
<dbReference type="Pfam" id="PF01113">
    <property type="entry name" value="DapB_N"/>
    <property type="match status" value="1"/>
</dbReference>
<comment type="caution">
    <text evidence="9">Was originally thought to be a dihydrodipicolinate reductase (DHDPR), catalyzing the conversion of dihydrodipicolinate to tetrahydrodipicolinate. However, it was shown in E.coli that the substrate of the enzymatic reaction is not dihydrodipicolinate (DHDP) but in fact (2S,4S)-4-hydroxy-2,3,4,5-tetrahydrodipicolinic acid (HTPA), the product released by the DapA-catalyzed reaction.</text>
</comment>
<evidence type="ECO:0000256" key="9">
    <source>
        <dbReference type="HAMAP-Rule" id="MF_00102"/>
    </source>
</evidence>
<comment type="catalytic activity">
    <reaction evidence="9">
        <text>(S)-2,3,4,5-tetrahydrodipicolinate + NAD(+) + H2O = (2S,4S)-4-hydroxy-2,3,4,5-tetrahydrodipicolinate + NADH + H(+)</text>
        <dbReference type="Rhea" id="RHEA:35323"/>
        <dbReference type="ChEBI" id="CHEBI:15377"/>
        <dbReference type="ChEBI" id="CHEBI:15378"/>
        <dbReference type="ChEBI" id="CHEBI:16845"/>
        <dbReference type="ChEBI" id="CHEBI:57540"/>
        <dbReference type="ChEBI" id="CHEBI:57945"/>
        <dbReference type="ChEBI" id="CHEBI:67139"/>
        <dbReference type="EC" id="1.17.1.8"/>
    </reaction>
</comment>
<feature type="binding site" evidence="9">
    <location>
        <begin position="85"/>
        <end position="87"/>
    </location>
    <ligand>
        <name>NAD(+)</name>
        <dbReference type="ChEBI" id="CHEBI:57540"/>
    </ligand>
</feature>
<comment type="caution">
    <text evidence="9">Lacks conserved residue(s) required for the propagation of feature annotation.</text>
</comment>
<keyword evidence="14" id="KW-1185">Reference proteome</keyword>
<dbReference type="GO" id="GO:0019877">
    <property type="term" value="P:diaminopimelate biosynthetic process"/>
    <property type="evidence" value="ECO:0007669"/>
    <property type="project" value="UniProtKB-UniRule"/>
</dbReference>
<evidence type="ECO:0000256" key="6">
    <source>
        <dbReference type="ARBA" id="ARBA00023002"/>
    </source>
</evidence>
<keyword evidence="2 9" id="KW-0963">Cytoplasm</keyword>